<evidence type="ECO:0000256" key="2">
    <source>
        <dbReference type="SAM" id="Phobius"/>
    </source>
</evidence>
<dbReference type="Gene3D" id="3.30.2090.10">
    <property type="entry name" value="Multidrug efflux transporter AcrB TolC docking domain, DN and DC subdomains"/>
    <property type="match status" value="2"/>
</dbReference>
<feature type="compositionally biased region" description="Low complexity" evidence="1">
    <location>
        <begin position="1049"/>
        <end position="1067"/>
    </location>
</feature>
<dbReference type="RefSeq" id="WP_193781297.1">
    <property type="nucleotide sequence ID" value="NZ_JADDOJ010000061.1"/>
</dbReference>
<dbReference type="Gene3D" id="1.20.1640.10">
    <property type="entry name" value="Multidrug efflux transporter AcrB transmembrane domain"/>
    <property type="match status" value="2"/>
</dbReference>
<evidence type="ECO:0000256" key="1">
    <source>
        <dbReference type="SAM" id="MobiDB-lite"/>
    </source>
</evidence>
<feature type="transmembrane region" description="Helical" evidence="2">
    <location>
        <begin position="364"/>
        <end position="384"/>
    </location>
</feature>
<dbReference type="EMBL" id="JADDOJ010000061">
    <property type="protein sequence ID" value="MBE7941735.1"/>
    <property type="molecule type" value="Genomic_DNA"/>
</dbReference>
<evidence type="ECO:0000313" key="3">
    <source>
        <dbReference type="EMBL" id="MBE7941735.1"/>
    </source>
</evidence>
<feature type="region of interest" description="Disordered" evidence="1">
    <location>
        <begin position="1049"/>
        <end position="1073"/>
    </location>
</feature>
<reference evidence="3 4" key="1">
    <citation type="submission" date="2020-10" db="EMBL/GenBank/DDBJ databases">
        <title>Draft genome of Ramlibacter aquaticus LMG 30558.</title>
        <authorList>
            <person name="Props R."/>
        </authorList>
    </citation>
    <scope>NUCLEOTIDE SEQUENCE [LARGE SCALE GENOMIC DNA]</scope>
    <source>
        <strain evidence="3 4">LMG 30558</strain>
    </source>
</reference>
<dbReference type="PRINTS" id="PR00702">
    <property type="entry name" value="ACRIFLAVINRP"/>
</dbReference>
<dbReference type="Gene3D" id="3.30.70.1430">
    <property type="entry name" value="Multidrug efflux transporter AcrB pore domain"/>
    <property type="match status" value="2"/>
</dbReference>
<dbReference type="Gene3D" id="3.30.70.1440">
    <property type="entry name" value="Multidrug efflux transporter AcrB pore domain"/>
    <property type="match status" value="1"/>
</dbReference>
<dbReference type="PANTHER" id="PTHR32063">
    <property type="match status" value="1"/>
</dbReference>
<organism evidence="3 4">
    <name type="scientific">Ramlibacter aquaticus</name>
    <dbReference type="NCBI Taxonomy" id="2780094"/>
    <lineage>
        <taxon>Bacteria</taxon>
        <taxon>Pseudomonadati</taxon>
        <taxon>Pseudomonadota</taxon>
        <taxon>Betaproteobacteria</taxon>
        <taxon>Burkholderiales</taxon>
        <taxon>Comamonadaceae</taxon>
        <taxon>Ramlibacter</taxon>
    </lineage>
</organism>
<protein>
    <submittedName>
        <fullName evidence="3">Efflux RND transporter permease subunit</fullName>
    </submittedName>
</protein>
<feature type="transmembrane region" description="Helical" evidence="2">
    <location>
        <begin position="435"/>
        <end position="461"/>
    </location>
</feature>
<dbReference type="SUPFAM" id="SSF82714">
    <property type="entry name" value="Multidrug efflux transporter AcrB TolC docking domain, DN and DC subdomains"/>
    <property type="match status" value="2"/>
</dbReference>
<dbReference type="SUPFAM" id="SSF82866">
    <property type="entry name" value="Multidrug efflux transporter AcrB transmembrane domain"/>
    <property type="match status" value="2"/>
</dbReference>
<feature type="transmembrane region" description="Helical" evidence="2">
    <location>
        <begin position="338"/>
        <end position="357"/>
    </location>
</feature>
<dbReference type="PANTHER" id="PTHR32063:SF0">
    <property type="entry name" value="SWARMING MOTILITY PROTEIN SWRC"/>
    <property type="match status" value="1"/>
</dbReference>
<feature type="transmembrane region" description="Helical" evidence="2">
    <location>
        <begin position="974"/>
        <end position="996"/>
    </location>
</feature>
<comment type="caution">
    <text evidence="3">The sequence shown here is derived from an EMBL/GenBank/DDBJ whole genome shotgun (WGS) entry which is preliminary data.</text>
</comment>
<sequence>MWFTRVSLKNPVFATMVMLAIVVLGLFSYQRLQVDQFPNIDFPVVVIQTDYPGASPEIVESEVSKKIEEGVNSIAGINALTSRSYEGQSIVILEFQLYVDGRKAAEDVREKVAAIRPTLRDEVKEPRVLRFDPSARAVWSVAVLPDSTQPKVPSAVELTNWADQVLKKRLENVRGVGSVSLVGGTKREIDIYLDPQAMEAFGIGADQVSSAVRNENQDLPLGAIRSRAQDRVVQIDARIQRPEDFGSLIVGRRNGAPVRLDQVARVSDGAEEIDSLALYNGQRTLLLTVQKAQDENTIEVVDGLNRTLAEMKAQLPPGVRLEPVADLSRPIRVSVENVRRTLVEGAVLTVLIVFLFLNSWRSTVITGLTLPISIIGTFLFMYAFGFTINMVTLMALSLCVGLLIDDAIVVRENIVRHVQMGKSPFQASMEGTQEIGLAVLATTFSIVAVFLPIGFMGGIIGKFFHEFGVTIVAAVMISMFVSFTLDPMMSSVWHDPSIEHHGRPQAGAPRTLYDRTIGRVTGWFDRSTESLAALYQAILRWSLQHRIKTLLAALAIFVLSIVLVPLLGTEFVPKADFSETNVNFYTPMGSSLEATEAKARQVEAIVREFPEVRYTLTTINTGNALGKSYASLYVRLVDRKDRKISVDQMSQVLRDRLARVPGITVTHVGLLDAVGGNKQVEFSLLGPDQKELERLARLAMDRVRGIPGLVDLDSSVKPDKPVVQVDLRREAASDLGLSLSQLAAPLRTLLAGDTVGNWRAPDDQTYDVVVRLAPGARDSVADLDRLPFATGSNPDGSSRVIRLNQVASVRESTGPNQINRRDLLREVAINANVSNRGAGEVSADIRRAMDGIALPPGYSYQFSGSTKNMAESFGYAVSALAMAIIFIYMILASQFRSFLQPLALMTSLPLTLIGVVLALLMFGSTISMFSVIGIVMLMGLVTKNAILLVDFAIRMREEGMDRAEALLHAARVRLRPILMTTLAMVFGMVPLAFALTEGSEQRAPMGQAVIGGVITSSLLTLVVVPVVYCYLDDLATWLRARRRPAAPAAGSSADAAAGGGAQAQPASKMDGLS</sequence>
<dbReference type="Proteomes" id="UP000715965">
    <property type="component" value="Unassembled WGS sequence"/>
</dbReference>
<dbReference type="InterPro" id="IPR027463">
    <property type="entry name" value="AcrB_DN_DC_subdom"/>
</dbReference>
<keyword evidence="2" id="KW-0472">Membrane</keyword>
<keyword evidence="4" id="KW-1185">Reference proteome</keyword>
<dbReference type="SUPFAM" id="SSF82693">
    <property type="entry name" value="Multidrug efflux transporter AcrB pore domain, PN1, PN2, PC1 and PC2 subdomains"/>
    <property type="match status" value="3"/>
</dbReference>
<dbReference type="Gene3D" id="3.30.70.1320">
    <property type="entry name" value="Multidrug efflux transporter AcrB pore domain like"/>
    <property type="match status" value="1"/>
</dbReference>
<accession>A0ABR9SHH4</accession>
<gene>
    <name evidence="3" type="ORF">IM725_14230</name>
</gene>
<dbReference type="Pfam" id="PF00873">
    <property type="entry name" value="ACR_tran"/>
    <property type="match status" value="1"/>
</dbReference>
<proteinExistence type="predicted"/>
<dbReference type="InterPro" id="IPR001036">
    <property type="entry name" value="Acrflvin-R"/>
</dbReference>
<feature type="transmembrane region" description="Helical" evidence="2">
    <location>
        <begin position="12"/>
        <end position="29"/>
    </location>
</feature>
<feature type="transmembrane region" description="Helical" evidence="2">
    <location>
        <begin position="903"/>
        <end position="922"/>
    </location>
</feature>
<feature type="transmembrane region" description="Helical" evidence="2">
    <location>
        <begin position="1008"/>
        <end position="1031"/>
    </location>
</feature>
<feature type="transmembrane region" description="Helical" evidence="2">
    <location>
        <begin position="928"/>
        <end position="953"/>
    </location>
</feature>
<evidence type="ECO:0000313" key="4">
    <source>
        <dbReference type="Proteomes" id="UP000715965"/>
    </source>
</evidence>
<feature type="transmembrane region" description="Helical" evidence="2">
    <location>
        <begin position="549"/>
        <end position="568"/>
    </location>
</feature>
<feature type="transmembrane region" description="Helical" evidence="2">
    <location>
        <begin position="873"/>
        <end position="891"/>
    </location>
</feature>
<feature type="transmembrane region" description="Helical" evidence="2">
    <location>
        <begin position="467"/>
        <end position="485"/>
    </location>
</feature>
<keyword evidence="2" id="KW-0812">Transmembrane</keyword>
<keyword evidence="2" id="KW-1133">Transmembrane helix</keyword>
<name>A0ABR9SHH4_9BURK</name>